<evidence type="ECO:0000256" key="4">
    <source>
        <dbReference type="PROSITE-ProRule" id="PRU00169"/>
    </source>
</evidence>
<dbReference type="SMART" id="SM00065">
    <property type="entry name" value="GAF"/>
    <property type="match status" value="1"/>
</dbReference>
<dbReference type="Pfam" id="PF00072">
    <property type="entry name" value="Response_reg"/>
    <property type="match status" value="1"/>
</dbReference>
<dbReference type="PROSITE" id="PS50110">
    <property type="entry name" value="RESPONSE_REGULATORY"/>
    <property type="match status" value="1"/>
</dbReference>
<protein>
    <recommendedName>
        <fullName evidence="5">Response regulatory domain-containing protein</fullName>
    </recommendedName>
</protein>
<dbReference type="Pfam" id="PF13185">
    <property type="entry name" value="GAF_2"/>
    <property type="match status" value="1"/>
</dbReference>
<dbReference type="GO" id="GO:0016301">
    <property type="term" value="F:kinase activity"/>
    <property type="evidence" value="ECO:0007669"/>
    <property type="project" value="UniProtKB-KW"/>
</dbReference>
<keyword evidence="2" id="KW-0808">Transferase</keyword>
<feature type="domain" description="Response regulatory" evidence="5">
    <location>
        <begin position="422"/>
        <end position="538"/>
    </location>
</feature>
<dbReference type="InterPro" id="IPR003018">
    <property type="entry name" value="GAF"/>
</dbReference>
<dbReference type="CDD" id="cd00156">
    <property type="entry name" value="REC"/>
    <property type="match status" value="1"/>
</dbReference>
<gene>
    <name evidence="6" type="ORF">AVDCRST_MAG64-3522</name>
</gene>
<evidence type="ECO:0000259" key="5">
    <source>
        <dbReference type="PROSITE" id="PS50110"/>
    </source>
</evidence>
<reference evidence="6" key="1">
    <citation type="submission" date="2020-02" db="EMBL/GenBank/DDBJ databases">
        <authorList>
            <person name="Meier V. D."/>
        </authorList>
    </citation>
    <scope>NUCLEOTIDE SEQUENCE</scope>
    <source>
        <strain evidence="6">AVDCRST_MAG64</strain>
    </source>
</reference>
<organism evidence="6">
    <name type="scientific">uncultured Phycisphaerae bacterium</name>
    <dbReference type="NCBI Taxonomy" id="904963"/>
    <lineage>
        <taxon>Bacteria</taxon>
        <taxon>Pseudomonadati</taxon>
        <taxon>Planctomycetota</taxon>
        <taxon>Phycisphaerae</taxon>
        <taxon>environmental samples</taxon>
    </lineage>
</organism>
<dbReference type="SUPFAM" id="SSF52172">
    <property type="entry name" value="CheY-like"/>
    <property type="match status" value="1"/>
</dbReference>
<keyword evidence="3" id="KW-0418">Kinase</keyword>
<feature type="modified residue" description="4-aspartylphosphate" evidence="4">
    <location>
        <position position="471"/>
    </location>
</feature>
<dbReference type="PANTHER" id="PTHR44591:SF3">
    <property type="entry name" value="RESPONSE REGULATORY DOMAIN-CONTAINING PROTEIN"/>
    <property type="match status" value="1"/>
</dbReference>
<dbReference type="SUPFAM" id="SSF55781">
    <property type="entry name" value="GAF domain-like"/>
    <property type="match status" value="1"/>
</dbReference>
<keyword evidence="1 4" id="KW-0597">Phosphoprotein</keyword>
<dbReference type="SMART" id="SM00448">
    <property type="entry name" value="REC"/>
    <property type="match status" value="1"/>
</dbReference>
<dbReference type="InterPro" id="IPR011006">
    <property type="entry name" value="CheY-like_superfamily"/>
</dbReference>
<proteinExistence type="predicted"/>
<evidence type="ECO:0000313" key="6">
    <source>
        <dbReference type="EMBL" id="CAA9431360.1"/>
    </source>
</evidence>
<evidence type="ECO:0000256" key="1">
    <source>
        <dbReference type="ARBA" id="ARBA00022553"/>
    </source>
</evidence>
<dbReference type="InterPro" id="IPR029016">
    <property type="entry name" value="GAF-like_dom_sf"/>
</dbReference>
<accession>A0A6J4Q5Q2</accession>
<dbReference type="PANTHER" id="PTHR44591">
    <property type="entry name" value="STRESS RESPONSE REGULATOR PROTEIN 1"/>
    <property type="match status" value="1"/>
</dbReference>
<sequence>MDALRSTCEVVEMTSIDQAIDALRSDHFSAIFSDSADFLPLERALVSQQANLILNTIGEGVCIVDAEGRANWMNKKMQAWPARVHEKIRRACQGSFEIFSKQVTPQSPDSPPAFNRSKRYALNIEDQQFMEMICSPVINPAGQVVQVVAVVWDATGTRRLQQKIDAIDKAGRELVRLESDLMSKLNVGQRLKLLEDKIISYTKELMHFDHFVVRLLDRRGNRLEPVISVGIPSDALNVELYAEMEGNGISGYVAATGRSYICPDVERDPRYVHGLHQAKSSLTVPLTLHDRIIGVFNIESQQRAAFNEDDRQFSEIFARYVAIALNILDLMIVERVSTSHKVADVVCSEVAGPLNDIASDATRLIDDYIGNDDLRNRLKAILENVGTIRKSLNQAAQGPNTAVLGAQDHVVGDDDPLLNGARILVADDEPNIRSTIHDVLHKYRVDVTVAENGGEACRLIEQQAFDLVLSDIRMPDKNGYEVFAAARAKSEALPVILMTGFGYDPAHSIVRASQEGLQAVLFKPFKVEQLLAELRKALAAQPARA</sequence>
<dbReference type="Gene3D" id="3.40.50.2300">
    <property type="match status" value="1"/>
</dbReference>
<dbReference type="Gene3D" id="3.30.450.20">
    <property type="entry name" value="PAS domain"/>
    <property type="match status" value="1"/>
</dbReference>
<evidence type="ECO:0000256" key="2">
    <source>
        <dbReference type="ARBA" id="ARBA00022679"/>
    </source>
</evidence>
<dbReference type="InterPro" id="IPR050595">
    <property type="entry name" value="Bact_response_regulator"/>
</dbReference>
<name>A0A6J4Q5Q2_9BACT</name>
<evidence type="ECO:0000256" key="3">
    <source>
        <dbReference type="ARBA" id="ARBA00022777"/>
    </source>
</evidence>
<dbReference type="EMBL" id="CADCUQ010000809">
    <property type="protein sequence ID" value="CAA9431360.1"/>
    <property type="molecule type" value="Genomic_DNA"/>
</dbReference>
<dbReference type="GO" id="GO:0000160">
    <property type="term" value="P:phosphorelay signal transduction system"/>
    <property type="evidence" value="ECO:0007669"/>
    <property type="project" value="InterPro"/>
</dbReference>
<dbReference type="InterPro" id="IPR001789">
    <property type="entry name" value="Sig_transdc_resp-reg_receiver"/>
</dbReference>
<dbReference type="Gene3D" id="3.30.450.40">
    <property type="match status" value="1"/>
</dbReference>
<dbReference type="AlphaFoldDB" id="A0A6J4Q5Q2"/>